<reference evidence="1 2" key="2">
    <citation type="journal article" date="2009" name="PLoS ONE">
        <title>An integrated genetic and cytogenetic map of the cucumber genome.</title>
        <authorList>
            <person name="Ren Y."/>
            <person name="Zhang Z."/>
            <person name="Liu J."/>
            <person name="Staub J.E."/>
            <person name="Han Y."/>
            <person name="Cheng Z."/>
            <person name="Li X."/>
            <person name="Lu J."/>
            <person name="Miao H."/>
            <person name="Kang H."/>
            <person name="Xie B."/>
            <person name="Gu X."/>
            <person name="Wang X."/>
            <person name="Du Y."/>
            <person name="Jin W."/>
            <person name="Huang S."/>
        </authorList>
    </citation>
    <scope>NUCLEOTIDE SEQUENCE [LARGE SCALE GENOMIC DNA]</scope>
    <source>
        <strain evidence="2">cv. 9930</strain>
    </source>
</reference>
<reference evidence="1 2" key="3">
    <citation type="journal article" date="2010" name="BMC Genomics">
        <title>Transcriptome sequencing and comparative analysis of cucumber flowers with different sex types.</title>
        <authorList>
            <person name="Guo S."/>
            <person name="Zheng Y."/>
            <person name="Joung J.G."/>
            <person name="Liu S."/>
            <person name="Zhang Z."/>
            <person name="Crasta O.R."/>
            <person name="Sobral B.W."/>
            <person name="Xu Y."/>
            <person name="Huang S."/>
            <person name="Fei Z."/>
        </authorList>
    </citation>
    <scope>NUCLEOTIDE SEQUENCE [LARGE SCALE GENOMIC DNA]</scope>
    <source>
        <strain evidence="2">cv. 9930</strain>
    </source>
</reference>
<dbReference type="Gramene" id="KGN61537">
    <property type="protein sequence ID" value="KGN61537"/>
    <property type="gene ID" value="Csa_2G164670"/>
</dbReference>
<evidence type="ECO:0000313" key="2">
    <source>
        <dbReference type="Proteomes" id="UP000029981"/>
    </source>
</evidence>
<dbReference type="Proteomes" id="UP000029981">
    <property type="component" value="Chromosome 2"/>
</dbReference>
<sequence length="92" mass="10271">MLTILVELISVSVFSNCLSLNRFRVIRECSKLSTACGVLRGLRGVQRGKKSCSACDEGLRQRAQRSQGKVYGEREGDWKNGKILEKGRLRAV</sequence>
<name>A0A0A0LLE1_CUCSA</name>
<proteinExistence type="predicted"/>
<dbReference type="AlphaFoldDB" id="A0A0A0LLE1"/>
<organism evidence="1 2">
    <name type="scientific">Cucumis sativus</name>
    <name type="common">Cucumber</name>
    <dbReference type="NCBI Taxonomy" id="3659"/>
    <lineage>
        <taxon>Eukaryota</taxon>
        <taxon>Viridiplantae</taxon>
        <taxon>Streptophyta</taxon>
        <taxon>Embryophyta</taxon>
        <taxon>Tracheophyta</taxon>
        <taxon>Spermatophyta</taxon>
        <taxon>Magnoliopsida</taxon>
        <taxon>eudicotyledons</taxon>
        <taxon>Gunneridae</taxon>
        <taxon>Pentapetalae</taxon>
        <taxon>rosids</taxon>
        <taxon>fabids</taxon>
        <taxon>Cucurbitales</taxon>
        <taxon>Cucurbitaceae</taxon>
        <taxon>Benincaseae</taxon>
        <taxon>Cucumis</taxon>
    </lineage>
</organism>
<reference evidence="1 2" key="4">
    <citation type="journal article" date="2011" name="BMC Genomics">
        <title>RNA-Seq improves annotation of protein-coding genes in the cucumber genome.</title>
        <authorList>
            <person name="Li Z."/>
            <person name="Zhang Z."/>
            <person name="Yan P."/>
            <person name="Huang S."/>
            <person name="Fei Z."/>
            <person name="Lin K."/>
        </authorList>
    </citation>
    <scope>NUCLEOTIDE SEQUENCE [LARGE SCALE GENOMIC DNA]</scope>
    <source>
        <strain evidence="2">cv. 9930</strain>
    </source>
</reference>
<dbReference type="EMBL" id="CM002923">
    <property type="protein sequence ID" value="KGN61537.1"/>
    <property type="molecule type" value="Genomic_DNA"/>
</dbReference>
<reference evidence="1 2" key="1">
    <citation type="journal article" date="2009" name="Nat. Genet.">
        <title>The genome of the cucumber, Cucumis sativus L.</title>
        <authorList>
            <person name="Huang S."/>
            <person name="Li R."/>
            <person name="Zhang Z."/>
            <person name="Li L."/>
            <person name="Gu X."/>
            <person name="Fan W."/>
            <person name="Lucas W.J."/>
            <person name="Wang X."/>
            <person name="Xie B."/>
            <person name="Ni P."/>
            <person name="Ren Y."/>
            <person name="Zhu H."/>
            <person name="Li J."/>
            <person name="Lin K."/>
            <person name="Jin W."/>
            <person name="Fei Z."/>
            <person name="Li G."/>
            <person name="Staub J."/>
            <person name="Kilian A."/>
            <person name="van der Vossen E.A."/>
            <person name="Wu Y."/>
            <person name="Guo J."/>
            <person name="He J."/>
            <person name="Jia Z."/>
            <person name="Ren Y."/>
            <person name="Tian G."/>
            <person name="Lu Y."/>
            <person name="Ruan J."/>
            <person name="Qian W."/>
            <person name="Wang M."/>
            <person name="Huang Q."/>
            <person name="Li B."/>
            <person name="Xuan Z."/>
            <person name="Cao J."/>
            <person name="Asan"/>
            <person name="Wu Z."/>
            <person name="Zhang J."/>
            <person name="Cai Q."/>
            <person name="Bai Y."/>
            <person name="Zhao B."/>
            <person name="Han Y."/>
            <person name="Li Y."/>
            <person name="Li X."/>
            <person name="Wang S."/>
            <person name="Shi Q."/>
            <person name="Liu S."/>
            <person name="Cho W.K."/>
            <person name="Kim J.Y."/>
            <person name="Xu Y."/>
            <person name="Heller-Uszynska K."/>
            <person name="Miao H."/>
            <person name="Cheng Z."/>
            <person name="Zhang S."/>
            <person name="Wu J."/>
            <person name="Yang Y."/>
            <person name="Kang H."/>
            <person name="Li M."/>
            <person name="Liang H."/>
            <person name="Ren X."/>
            <person name="Shi Z."/>
            <person name="Wen M."/>
            <person name="Jian M."/>
            <person name="Yang H."/>
            <person name="Zhang G."/>
            <person name="Yang Z."/>
            <person name="Chen R."/>
            <person name="Liu S."/>
            <person name="Li J."/>
            <person name="Ma L."/>
            <person name="Liu H."/>
            <person name="Zhou Y."/>
            <person name="Zhao J."/>
            <person name="Fang X."/>
            <person name="Li G."/>
            <person name="Fang L."/>
            <person name="Li Y."/>
            <person name="Liu D."/>
            <person name="Zheng H."/>
            <person name="Zhang Y."/>
            <person name="Qin N."/>
            <person name="Li Z."/>
            <person name="Yang G."/>
            <person name="Yang S."/>
            <person name="Bolund L."/>
            <person name="Kristiansen K."/>
            <person name="Zheng H."/>
            <person name="Li S."/>
            <person name="Zhang X."/>
            <person name="Yang H."/>
            <person name="Wang J."/>
            <person name="Sun R."/>
            <person name="Zhang B."/>
            <person name="Jiang S."/>
            <person name="Wang J."/>
            <person name="Du Y."/>
            <person name="Li S."/>
        </authorList>
    </citation>
    <scope>NUCLEOTIDE SEQUENCE [LARGE SCALE GENOMIC DNA]</scope>
    <source>
        <strain evidence="2">cv. 9930</strain>
    </source>
</reference>
<evidence type="ECO:0000313" key="1">
    <source>
        <dbReference type="EMBL" id="KGN61537.1"/>
    </source>
</evidence>
<accession>A0A0A0LLE1</accession>
<keyword evidence="2" id="KW-1185">Reference proteome</keyword>
<gene>
    <name evidence="1" type="ORF">Csa_2G164670</name>
</gene>
<protein>
    <submittedName>
        <fullName evidence="1">Uncharacterized protein</fullName>
    </submittedName>
</protein>